<gene>
    <name evidence="1" type="ORF">Pmar_PMAR014919</name>
</gene>
<evidence type="ECO:0000313" key="2">
    <source>
        <dbReference type="Proteomes" id="UP000007800"/>
    </source>
</evidence>
<name>C5L597_PERM5</name>
<reference evidence="1 2" key="1">
    <citation type="submission" date="2008-07" db="EMBL/GenBank/DDBJ databases">
        <authorList>
            <person name="El-Sayed N."/>
            <person name="Caler E."/>
            <person name="Inman J."/>
            <person name="Amedeo P."/>
            <person name="Hass B."/>
            <person name="Wortman J."/>
        </authorList>
    </citation>
    <scope>NUCLEOTIDE SEQUENCE [LARGE SCALE GENOMIC DNA]</scope>
    <source>
        <strain evidence="2">ATCC 50983 / TXsc</strain>
    </source>
</reference>
<sequence>LFQNQVGYQMDSTVLDSMHHDICRALFADDVRLILKKPNVALEAVNFLLVRLNSLEEDDVEKMVLPLLAIVHKTCREGGFSAKMQTSLLPVVAVRASIKCGSTFQLVNEISEMALEAVDAFGKKRRIIGSTSKVTERVAAVEAILCIIHLNPSQLNCNMVMKLQETALTGMDLSAWANAV</sequence>
<dbReference type="EMBL" id="GG679213">
    <property type="protein sequence ID" value="EER08156.1"/>
    <property type="molecule type" value="Genomic_DNA"/>
</dbReference>
<dbReference type="AlphaFoldDB" id="C5L597"/>
<evidence type="ECO:0000313" key="1">
    <source>
        <dbReference type="EMBL" id="EER08156.1"/>
    </source>
</evidence>
<dbReference type="OrthoDB" id="426718at2759"/>
<dbReference type="InParanoid" id="C5L597"/>
<accession>C5L597</accession>
<proteinExistence type="predicted"/>
<dbReference type="Proteomes" id="UP000007800">
    <property type="component" value="Unassembled WGS sequence"/>
</dbReference>
<organism evidence="2">
    <name type="scientific">Perkinsus marinus (strain ATCC 50983 / TXsc)</name>
    <dbReference type="NCBI Taxonomy" id="423536"/>
    <lineage>
        <taxon>Eukaryota</taxon>
        <taxon>Sar</taxon>
        <taxon>Alveolata</taxon>
        <taxon>Perkinsozoa</taxon>
        <taxon>Perkinsea</taxon>
        <taxon>Perkinsida</taxon>
        <taxon>Perkinsidae</taxon>
        <taxon>Perkinsus</taxon>
    </lineage>
</organism>
<protein>
    <submittedName>
        <fullName evidence="1">Uncharacterized protein</fullName>
    </submittedName>
</protein>
<feature type="non-terminal residue" evidence="1">
    <location>
        <position position="180"/>
    </location>
</feature>
<feature type="non-terminal residue" evidence="1">
    <location>
        <position position="1"/>
    </location>
</feature>
<keyword evidence="2" id="KW-1185">Reference proteome</keyword>
<dbReference type="RefSeq" id="XP_002776340.1">
    <property type="nucleotide sequence ID" value="XM_002776294.1"/>
</dbReference>
<dbReference type="GeneID" id="9064318"/>